<dbReference type="EMBL" id="JBHSEI010000010">
    <property type="protein sequence ID" value="MFC4639792.1"/>
    <property type="molecule type" value="Genomic_DNA"/>
</dbReference>
<dbReference type="SUPFAM" id="SSF55785">
    <property type="entry name" value="PYP-like sensor domain (PAS domain)"/>
    <property type="match status" value="2"/>
</dbReference>
<dbReference type="InterPro" id="IPR003607">
    <property type="entry name" value="HD/PDEase_dom"/>
</dbReference>
<organism evidence="5 6">
    <name type="scientific">Deinococcus hohokamensis</name>
    <dbReference type="NCBI Taxonomy" id="309883"/>
    <lineage>
        <taxon>Bacteria</taxon>
        <taxon>Thermotogati</taxon>
        <taxon>Deinococcota</taxon>
        <taxon>Deinococci</taxon>
        <taxon>Deinococcales</taxon>
        <taxon>Deinococcaceae</taxon>
        <taxon>Deinococcus</taxon>
    </lineage>
</organism>
<dbReference type="InterPro" id="IPR000014">
    <property type="entry name" value="PAS"/>
</dbReference>
<dbReference type="CDD" id="cd00077">
    <property type="entry name" value="HDc"/>
    <property type="match status" value="1"/>
</dbReference>
<dbReference type="NCBIfam" id="TIGR00229">
    <property type="entry name" value="sensory_box"/>
    <property type="match status" value="1"/>
</dbReference>
<dbReference type="InterPro" id="IPR013656">
    <property type="entry name" value="PAS_4"/>
</dbReference>
<dbReference type="InterPro" id="IPR035965">
    <property type="entry name" value="PAS-like_dom_sf"/>
</dbReference>
<comment type="caution">
    <text evidence="5">The sequence shown here is derived from an EMBL/GenBank/DDBJ whole genome shotgun (WGS) entry which is preliminary data.</text>
</comment>
<name>A0ABV9ICI7_9DEIO</name>
<dbReference type="SMART" id="SM00471">
    <property type="entry name" value="HDc"/>
    <property type="match status" value="1"/>
</dbReference>
<protein>
    <submittedName>
        <fullName evidence="5">HD domain-containing phosphohydrolase</fullName>
    </submittedName>
</protein>
<dbReference type="Proteomes" id="UP001595952">
    <property type="component" value="Unassembled WGS sequence"/>
</dbReference>
<dbReference type="PROSITE" id="PS51831">
    <property type="entry name" value="HD"/>
    <property type="match status" value="1"/>
</dbReference>
<dbReference type="RefSeq" id="WP_380062769.1">
    <property type="nucleotide sequence ID" value="NZ_JBHSEI010000010.1"/>
</dbReference>
<evidence type="ECO:0000313" key="6">
    <source>
        <dbReference type="Proteomes" id="UP001595952"/>
    </source>
</evidence>
<reference evidence="6" key="1">
    <citation type="journal article" date="2019" name="Int. J. Syst. Evol. Microbiol.">
        <title>The Global Catalogue of Microorganisms (GCM) 10K type strain sequencing project: providing services to taxonomists for standard genome sequencing and annotation.</title>
        <authorList>
            <consortium name="The Broad Institute Genomics Platform"/>
            <consortium name="The Broad Institute Genome Sequencing Center for Infectious Disease"/>
            <person name="Wu L."/>
            <person name="Ma J."/>
        </authorList>
    </citation>
    <scope>NUCLEOTIDE SEQUENCE [LARGE SCALE GENOMIC DNA]</scope>
    <source>
        <strain evidence="6">CCUG 55995</strain>
    </source>
</reference>
<feature type="domain" description="HD-GYP" evidence="4">
    <location>
        <begin position="189"/>
        <end position="385"/>
    </location>
</feature>
<dbReference type="PROSITE" id="PS50113">
    <property type="entry name" value="PAC"/>
    <property type="match status" value="1"/>
</dbReference>
<evidence type="ECO:0000259" key="4">
    <source>
        <dbReference type="PROSITE" id="PS51832"/>
    </source>
</evidence>
<evidence type="ECO:0000259" key="1">
    <source>
        <dbReference type="PROSITE" id="PS50112"/>
    </source>
</evidence>
<dbReference type="Pfam" id="PF08448">
    <property type="entry name" value="PAS_4"/>
    <property type="match status" value="1"/>
</dbReference>
<feature type="domain" description="PAS" evidence="1">
    <location>
        <begin position="48"/>
        <end position="93"/>
    </location>
</feature>
<evidence type="ECO:0000313" key="5">
    <source>
        <dbReference type="EMBL" id="MFC4639792.1"/>
    </source>
</evidence>
<feature type="domain" description="HD" evidence="3">
    <location>
        <begin position="211"/>
        <end position="335"/>
    </location>
</feature>
<evidence type="ECO:0000259" key="3">
    <source>
        <dbReference type="PROSITE" id="PS51831"/>
    </source>
</evidence>
<dbReference type="InterPro" id="IPR000700">
    <property type="entry name" value="PAS-assoc_C"/>
</dbReference>
<dbReference type="CDD" id="cd00130">
    <property type="entry name" value="PAS"/>
    <property type="match status" value="1"/>
</dbReference>
<dbReference type="InterPro" id="IPR006674">
    <property type="entry name" value="HD_domain"/>
</dbReference>
<dbReference type="Gene3D" id="3.30.450.20">
    <property type="entry name" value="PAS domain"/>
    <property type="match status" value="2"/>
</dbReference>
<dbReference type="Gene3D" id="1.10.3210.10">
    <property type="entry name" value="Hypothetical protein af1432"/>
    <property type="match status" value="1"/>
</dbReference>
<evidence type="ECO:0000259" key="2">
    <source>
        <dbReference type="PROSITE" id="PS50113"/>
    </source>
</evidence>
<keyword evidence="6" id="KW-1185">Reference proteome</keyword>
<dbReference type="PROSITE" id="PS51832">
    <property type="entry name" value="HD_GYP"/>
    <property type="match status" value="1"/>
</dbReference>
<gene>
    <name evidence="5" type="ORF">ACFO0D_15755</name>
</gene>
<dbReference type="SMART" id="SM00091">
    <property type="entry name" value="PAS"/>
    <property type="match status" value="1"/>
</dbReference>
<sequence length="385" mass="41884">MPALRQDATEFPCELAITALQMDGERLFTAYLRDLSERKSAEDALQTSHNLLQAVVDTVPESLFVKNLQGQYVMINAAGAAIVGQPVDMILGQDDAALFPATTAQHAWDRDQHVLRTGETVQYEVTDELPDGTSRSFLSTKSAYRNAQGEVQGLIGAVVDVTPLKVLETQLQAQNRRLAAHVESRTQELEEARLEMLARLARAAEHRDEDTGEHVTRVARTAAGIAGQLGLPAADIRLVEQAAPLHDVGKIGVPDAILLKPGRLTAEEFEVVKLHTTIGASILEDSRSPLIQAAQTIALTHHERWDGGGYPAGLSGEAIPLYGRIVAVADVFDALTSERPYKRAWSRAAALAEIRAQSGQQFDPAVVAAFVRWLRVTDPLLTQED</sequence>
<proteinExistence type="predicted"/>
<dbReference type="InterPro" id="IPR037522">
    <property type="entry name" value="HD_GYP_dom"/>
</dbReference>
<accession>A0ABV9ICI7</accession>
<dbReference type="PANTHER" id="PTHR45228">
    <property type="entry name" value="CYCLIC DI-GMP PHOSPHODIESTERASE TM_0186-RELATED"/>
    <property type="match status" value="1"/>
</dbReference>
<dbReference type="SUPFAM" id="SSF109604">
    <property type="entry name" value="HD-domain/PDEase-like"/>
    <property type="match status" value="1"/>
</dbReference>
<feature type="domain" description="PAC" evidence="2">
    <location>
        <begin position="119"/>
        <end position="173"/>
    </location>
</feature>
<dbReference type="InterPro" id="IPR052020">
    <property type="entry name" value="Cyclic_di-GMP/3'3'-cGAMP_PDE"/>
</dbReference>
<dbReference type="PROSITE" id="PS50112">
    <property type="entry name" value="PAS"/>
    <property type="match status" value="1"/>
</dbReference>
<dbReference type="Pfam" id="PF13487">
    <property type="entry name" value="HD_5"/>
    <property type="match status" value="1"/>
</dbReference>